<dbReference type="GO" id="GO:0022627">
    <property type="term" value="C:cytosolic small ribosomal subunit"/>
    <property type="evidence" value="ECO:0007669"/>
    <property type="project" value="TreeGrafter"/>
</dbReference>
<reference evidence="4" key="1">
    <citation type="submission" date="2021-01" db="EMBL/GenBank/DDBJ databases">
        <authorList>
            <person name="Corre E."/>
            <person name="Pelletier E."/>
            <person name="Niang G."/>
            <person name="Scheremetjew M."/>
            <person name="Finn R."/>
            <person name="Kale V."/>
            <person name="Holt S."/>
            <person name="Cochrane G."/>
            <person name="Meng A."/>
            <person name="Brown T."/>
            <person name="Cohen L."/>
        </authorList>
    </citation>
    <scope>NUCLEOTIDE SEQUENCE</scope>
    <source>
        <strain evidence="4">CCMP2877</strain>
    </source>
</reference>
<protein>
    <recommendedName>
        <fullName evidence="6">40S ribosomal protein S19</fullName>
    </recommendedName>
</protein>
<dbReference type="GO" id="GO:0000028">
    <property type="term" value="P:ribosomal small subunit assembly"/>
    <property type="evidence" value="ECO:0007669"/>
    <property type="project" value="TreeGrafter"/>
</dbReference>
<organism evidence="4">
    <name type="scientific">Phaeomonas parva</name>
    <dbReference type="NCBI Taxonomy" id="124430"/>
    <lineage>
        <taxon>Eukaryota</taxon>
        <taxon>Sar</taxon>
        <taxon>Stramenopiles</taxon>
        <taxon>Ochrophyta</taxon>
        <taxon>Pinguiophyceae</taxon>
        <taxon>Pinguiochrysidales</taxon>
        <taxon>Pinguiochrysidaceae</taxon>
        <taxon>Phaeomonas</taxon>
    </lineage>
</organism>
<dbReference type="PANTHER" id="PTHR11710:SF0">
    <property type="entry name" value="40S RIBOSOMAL PROTEIN S19"/>
    <property type="match status" value="1"/>
</dbReference>
<evidence type="ECO:0000256" key="3">
    <source>
        <dbReference type="ARBA" id="ARBA00023274"/>
    </source>
</evidence>
<dbReference type="Pfam" id="PF01090">
    <property type="entry name" value="Ribosomal_S19e"/>
    <property type="match status" value="1"/>
</dbReference>
<dbReference type="Gene3D" id="1.10.10.10">
    <property type="entry name" value="Winged helix-like DNA-binding domain superfamily/Winged helix DNA-binding domain"/>
    <property type="match status" value="1"/>
</dbReference>
<dbReference type="AlphaFoldDB" id="A0A6U4HGD5"/>
<dbReference type="InterPro" id="IPR001266">
    <property type="entry name" value="Ribosomal_eS19"/>
</dbReference>
<dbReference type="SMART" id="SM01413">
    <property type="entry name" value="Ribosomal_S19e"/>
    <property type="match status" value="1"/>
</dbReference>
<gene>
    <name evidence="4" type="ORF">PPAR1163_LOCUS17853</name>
    <name evidence="5" type="ORF">PPAR1163_LOCUS17854</name>
</gene>
<evidence type="ECO:0000256" key="1">
    <source>
        <dbReference type="ARBA" id="ARBA00010014"/>
    </source>
</evidence>
<dbReference type="InterPro" id="IPR036390">
    <property type="entry name" value="WH_DNA-bd_sf"/>
</dbReference>
<proteinExistence type="inferred from homology"/>
<dbReference type="InterPro" id="IPR036388">
    <property type="entry name" value="WH-like_DNA-bd_sf"/>
</dbReference>
<keyword evidence="3" id="KW-0687">Ribonucleoprotein</keyword>
<evidence type="ECO:0000313" key="4">
    <source>
        <dbReference type="EMBL" id="CAD9259479.1"/>
    </source>
</evidence>
<evidence type="ECO:0000313" key="5">
    <source>
        <dbReference type="EMBL" id="CAD9259480.1"/>
    </source>
</evidence>
<dbReference type="FunFam" id="1.10.10.10:FF:000118">
    <property type="entry name" value="40S ribosomal protein S19"/>
    <property type="match status" value="1"/>
</dbReference>
<keyword evidence="2" id="KW-0689">Ribosomal protein</keyword>
<dbReference type="PANTHER" id="PTHR11710">
    <property type="entry name" value="40S RIBOSOMAL PROTEIN S19"/>
    <property type="match status" value="1"/>
</dbReference>
<dbReference type="GO" id="GO:0003735">
    <property type="term" value="F:structural constituent of ribosome"/>
    <property type="evidence" value="ECO:0007669"/>
    <property type="project" value="InterPro"/>
</dbReference>
<sequence>MRKAWVRLPGGGHGHCCPSSSSQPDQYQYPHPILSHPITGPHKELAPNDPDWYFIRCASIARRVYLRPGCGIGNLRDWYGGSKSRGVRPQHHSKASAGIIRACLKQLEEMRIVEKCGKSGRRVSQVVGRREMDTIAGQVARGEDEA</sequence>
<dbReference type="EMBL" id="HBGJ01028039">
    <property type="protein sequence ID" value="CAD9259479.1"/>
    <property type="molecule type" value="Transcribed_RNA"/>
</dbReference>
<comment type="similarity">
    <text evidence="1">Belongs to the eukaryotic ribosomal protein eS19 family.</text>
</comment>
<name>A0A6U4HGD5_9STRA</name>
<accession>A0A6U4HGD5</accession>
<evidence type="ECO:0008006" key="6">
    <source>
        <dbReference type="Google" id="ProtNLM"/>
    </source>
</evidence>
<dbReference type="GO" id="GO:0006412">
    <property type="term" value="P:translation"/>
    <property type="evidence" value="ECO:0007669"/>
    <property type="project" value="InterPro"/>
</dbReference>
<dbReference type="SUPFAM" id="SSF46785">
    <property type="entry name" value="Winged helix' DNA-binding domain"/>
    <property type="match status" value="1"/>
</dbReference>
<dbReference type="EMBL" id="HBGJ01028040">
    <property type="protein sequence ID" value="CAD9259480.1"/>
    <property type="molecule type" value="Transcribed_RNA"/>
</dbReference>
<evidence type="ECO:0000256" key="2">
    <source>
        <dbReference type="ARBA" id="ARBA00022980"/>
    </source>
</evidence>
<dbReference type="GO" id="GO:0003723">
    <property type="term" value="F:RNA binding"/>
    <property type="evidence" value="ECO:0007669"/>
    <property type="project" value="TreeGrafter"/>
</dbReference>